<dbReference type="OrthoDB" id="5557886at2"/>
<dbReference type="Pfam" id="PF01494">
    <property type="entry name" value="FAD_binding_3"/>
    <property type="match status" value="1"/>
</dbReference>
<dbReference type="GO" id="GO:0071949">
    <property type="term" value="F:FAD binding"/>
    <property type="evidence" value="ECO:0007669"/>
    <property type="project" value="InterPro"/>
</dbReference>
<dbReference type="STRING" id="146536.AQI70_21945"/>
<dbReference type="InterPro" id="IPR036188">
    <property type="entry name" value="FAD/NAD-bd_sf"/>
</dbReference>
<dbReference type="Proteomes" id="UP000054024">
    <property type="component" value="Unassembled WGS sequence"/>
</dbReference>
<dbReference type="PRINTS" id="PR00420">
    <property type="entry name" value="RNGMNOXGNASE"/>
</dbReference>
<comment type="caution">
    <text evidence="2">The sequence shown here is derived from an EMBL/GenBank/DDBJ whole genome shotgun (WGS) entry which is preliminary data.</text>
</comment>
<feature type="domain" description="FAD-binding" evidence="1">
    <location>
        <begin position="4"/>
        <end position="300"/>
    </location>
</feature>
<gene>
    <name evidence="2" type="ORF">AQI70_21945</name>
</gene>
<dbReference type="RefSeq" id="WP_062152686.1">
    <property type="nucleotide sequence ID" value="NZ_KQ947989.1"/>
</dbReference>
<accession>A0A124GZV2</accession>
<sequence>MDSADVVVVGAGPAGCACALSFARRGVRVLLLEARRAPVHRLAGEWIQPAGVAALRLLGVDVHRDGPGTAKRGFVMHPGDGSAPIALPFSAGEAVSLPHAELTALLRRAVADHPAVELRTDVRVLTAEASGLVRTSRGSVHGELVVGADGRASVIRAALRAERADRTPFSYTAGLLLPDAALPRERYGHVMLGGPGPALAYRLNTGTVRLCLDVPPGRPSAPALRSYLWHGYAEALPACLRTAVAEQLRAGRVQWAANLFQPHAFYGSGRRALVGDAAGCVHPLSASGLTSAFLDGECLARSADVAAYARERSAACRVSDRLAACLHRILTDRSPATRALREAMFTVWREDERRRDRMLRLLAMTELRRHTFGTAFLHVLARALSSSARKAVIDGQWTEVARELTGFAGWLQWIAQLRAGAPASPAGVHRALALLGP</sequence>
<dbReference type="EMBL" id="LMWJ01000015">
    <property type="protein sequence ID" value="KUM73430.1"/>
    <property type="molecule type" value="Genomic_DNA"/>
</dbReference>
<dbReference type="AlphaFoldDB" id="A0A124GZV2"/>
<proteinExistence type="predicted"/>
<dbReference type="SUPFAM" id="SSF51905">
    <property type="entry name" value="FAD/NAD(P)-binding domain"/>
    <property type="match status" value="1"/>
</dbReference>
<organism evidence="2 3">
    <name type="scientific">Streptomyces curacoi</name>
    <dbReference type="NCBI Taxonomy" id="146536"/>
    <lineage>
        <taxon>Bacteria</taxon>
        <taxon>Bacillati</taxon>
        <taxon>Actinomycetota</taxon>
        <taxon>Actinomycetes</taxon>
        <taxon>Kitasatosporales</taxon>
        <taxon>Streptomycetaceae</taxon>
        <taxon>Streptomyces</taxon>
    </lineage>
</organism>
<reference evidence="2 3" key="1">
    <citation type="submission" date="2015-10" db="EMBL/GenBank/DDBJ databases">
        <title>Draft genome sequence of Streptomyces curacoi DSM 40107, type strain for the species Streptomyces curacoi.</title>
        <authorList>
            <person name="Ruckert C."/>
            <person name="Winkler A."/>
            <person name="Kalinowski J."/>
            <person name="Kampfer P."/>
            <person name="Glaeser S."/>
        </authorList>
    </citation>
    <scope>NUCLEOTIDE SEQUENCE [LARGE SCALE GENOMIC DNA]</scope>
    <source>
        <strain evidence="2 3">DSM 40107</strain>
    </source>
</reference>
<dbReference type="PANTHER" id="PTHR10835">
    <property type="entry name" value="SQUALENE MONOOXYGENASE"/>
    <property type="match status" value="1"/>
</dbReference>
<dbReference type="InterPro" id="IPR040125">
    <property type="entry name" value="Squalene_monox"/>
</dbReference>
<protein>
    <recommendedName>
        <fullName evidence="1">FAD-binding domain-containing protein</fullName>
    </recommendedName>
</protein>
<dbReference type="GO" id="GO:0004506">
    <property type="term" value="F:squalene monooxygenase activity"/>
    <property type="evidence" value="ECO:0007669"/>
    <property type="project" value="InterPro"/>
</dbReference>
<evidence type="ECO:0000313" key="3">
    <source>
        <dbReference type="Proteomes" id="UP000054024"/>
    </source>
</evidence>
<dbReference type="InterPro" id="IPR002938">
    <property type="entry name" value="FAD-bd"/>
</dbReference>
<evidence type="ECO:0000259" key="1">
    <source>
        <dbReference type="Pfam" id="PF01494"/>
    </source>
</evidence>
<dbReference type="GO" id="GO:0016126">
    <property type="term" value="P:sterol biosynthetic process"/>
    <property type="evidence" value="ECO:0007669"/>
    <property type="project" value="InterPro"/>
</dbReference>
<dbReference type="PANTHER" id="PTHR10835:SF0">
    <property type="entry name" value="SQUALENE MONOOXYGENASE"/>
    <property type="match status" value="1"/>
</dbReference>
<evidence type="ECO:0000313" key="2">
    <source>
        <dbReference type="EMBL" id="KUM73430.1"/>
    </source>
</evidence>
<dbReference type="Gene3D" id="3.50.50.60">
    <property type="entry name" value="FAD/NAD(P)-binding domain"/>
    <property type="match status" value="1"/>
</dbReference>
<name>A0A124GZV2_9ACTN</name>
<keyword evidence="3" id="KW-1185">Reference proteome</keyword>